<evidence type="ECO:0000313" key="3">
    <source>
        <dbReference type="Proteomes" id="UP000184164"/>
    </source>
</evidence>
<evidence type="ECO:0000259" key="1">
    <source>
        <dbReference type="Pfam" id="PF08885"/>
    </source>
</evidence>
<organism evidence="2 3">
    <name type="scientific">Mariniphaga anaerophila</name>
    <dbReference type="NCBI Taxonomy" id="1484053"/>
    <lineage>
        <taxon>Bacteria</taxon>
        <taxon>Pseudomonadati</taxon>
        <taxon>Bacteroidota</taxon>
        <taxon>Bacteroidia</taxon>
        <taxon>Marinilabiliales</taxon>
        <taxon>Prolixibacteraceae</taxon>
        <taxon>Mariniphaga</taxon>
    </lineage>
</organism>
<dbReference type="InterPro" id="IPR014982">
    <property type="entry name" value="GSCFA"/>
</dbReference>
<dbReference type="Gene3D" id="3.40.50.1110">
    <property type="entry name" value="SGNH hydrolase"/>
    <property type="match status" value="1"/>
</dbReference>
<evidence type="ECO:0000313" key="2">
    <source>
        <dbReference type="EMBL" id="SHF07280.1"/>
    </source>
</evidence>
<dbReference type="OrthoDB" id="9807687at2"/>
<dbReference type="STRING" id="1484053.SAMN05444274_103410"/>
<feature type="domain" description="GSCFA" evidence="1">
    <location>
        <begin position="23"/>
        <end position="259"/>
    </location>
</feature>
<protein>
    <submittedName>
        <fullName evidence="2">GSCFA family protein</fullName>
    </submittedName>
</protein>
<dbReference type="AlphaFoldDB" id="A0A1M4YNB8"/>
<dbReference type="RefSeq" id="WP_073000550.1">
    <property type="nucleotide sequence ID" value="NZ_FQUM01000003.1"/>
</dbReference>
<dbReference type="InterPro" id="IPR036514">
    <property type="entry name" value="SGNH_hydro_sf"/>
</dbReference>
<gene>
    <name evidence="2" type="ORF">SAMN05444274_103410</name>
</gene>
<keyword evidence="3" id="KW-1185">Reference proteome</keyword>
<dbReference type="GO" id="GO:0016788">
    <property type="term" value="F:hydrolase activity, acting on ester bonds"/>
    <property type="evidence" value="ECO:0007669"/>
    <property type="project" value="UniProtKB-ARBA"/>
</dbReference>
<proteinExistence type="predicted"/>
<dbReference type="Pfam" id="PF08885">
    <property type="entry name" value="GSCFA"/>
    <property type="match status" value="1"/>
</dbReference>
<dbReference type="Proteomes" id="UP000184164">
    <property type="component" value="Unassembled WGS sequence"/>
</dbReference>
<sequence>MKFQTEIELPQFCWKTGYRKRNLFMGSCFTENVGNKMAGLKYPVDINPFGILYNPVSVANGLRFLLEKKKFAKNDLIQNNGLWHSFFHHSRFSSPDAEETLDAINNRIESSAEFLKNAGFLFLTFGTAWVYAYNKTGQTVSNCHKIPEKEFRRFRLTPDEITENYKQLFSEIRQINPEIKLIFTVSPIRHWKDGAIENQRSKSTLLLAIDQLVNELGKENCDYFPAYEIVMDELRDYRFYADDMIHLSNSAINHIWEKFQMALIDEESRNISKKVKNLITAVNHKPFNRQTKEHQQFLTESLQKTQDIQNRFPYLNLASEQDYFLTQLTEIKNIQFKL</sequence>
<accession>A0A1M4YNB8</accession>
<dbReference type="SUPFAM" id="SSF52266">
    <property type="entry name" value="SGNH hydrolase"/>
    <property type="match status" value="1"/>
</dbReference>
<reference evidence="3" key="1">
    <citation type="submission" date="2016-11" db="EMBL/GenBank/DDBJ databases">
        <authorList>
            <person name="Varghese N."/>
            <person name="Submissions S."/>
        </authorList>
    </citation>
    <scope>NUCLEOTIDE SEQUENCE [LARGE SCALE GENOMIC DNA]</scope>
    <source>
        <strain evidence="3">DSM 26910</strain>
    </source>
</reference>
<name>A0A1M4YNB8_9BACT</name>
<dbReference type="EMBL" id="FQUM01000003">
    <property type="protein sequence ID" value="SHF07280.1"/>
    <property type="molecule type" value="Genomic_DNA"/>
</dbReference>